<evidence type="ECO:0000256" key="4">
    <source>
        <dbReference type="ARBA" id="ARBA00022833"/>
    </source>
</evidence>
<evidence type="ECO:0000256" key="7">
    <source>
        <dbReference type="PROSITE-ProRule" id="PRU00322"/>
    </source>
</evidence>
<keyword evidence="2" id="KW-0479">Metal-binding</keyword>
<dbReference type="PROSITE" id="PS50199">
    <property type="entry name" value="ZF_RANBP2_2"/>
    <property type="match status" value="2"/>
</dbReference>
<comment type="caution">
    <text evidence="10">The sequence shown here is derived from an EMBL/GenBank/DDBJ whole genome shotgun (WGS) entry which is preliminary data.</text>
</comment>
<gene>
    <name evidence="10" type="ORF">PCOR1329_LOCUS46393</name>
</gene>
<feature type="region of interest" description="Disordered" evidence="8">
    <location>
        <begin position="33"/>
        <end position="65"/>
    </location>
</feature>
<dbReference type="PANTHER" id="PTHR23238">
    <property type="entry name" value="RNA BINDING PROTEIN"/>
    <property type="match status" value="1"/>
</dbReference>
<evidence type="ECO:0000259" key="9">
    <source>
        <dbReference type="PROSITE" id="PS50199"/>
    </source>
</evidence>
<feature type="region of interest" description="Disordered" evidence="8">
    <location>
        <begin position="220"/>
        <end position="240"/>
    </location>
</feature>
<evidence type="ECO:0000256" key="6">
    <source>
        <dbReference type="ARBA" id="ARBA00023242"/>
    </source>
</evidence>
<dbReference type="InterPro" id="IPR034870">
    <property type="entry name" value="TET_fam"/>
</dbReference>
<keyword evidence="11" id="KW-1185">Reference proteome</keyword>
<dbReference type="SUPFAM" id="SSF90209">
    <property type="entry name" value="Ran binding protein zinc finger-like"/>
    <property type="match status" value="2"/>
</dbReference>
<evidence type="ECO:0000256" key="1">
    <source>
        <dbReference type="ARBA" id="ARBA00004123"/>
    </source>
</evidence>
<name>A0ABN9U9T3_9DINO</name>
<dbReference type="Proteomes" id="UP001189429">
    <property type="component" value="Unassembled WGS sequence"/>
</dbReference>
<evidence type="ECO:0000256" key="3">
    <source>
        <dbReference type="ARBA" id="ARBA00022771"/>
    </source>
</evidence>
<dbReference type="SMART" id="SM00547">
    <property type="entry name" value="ZnF_RBZ"/>
    <property type="match status" value="2"/>
</dbReference>
<reference evidence="10" key="1">
    <citation type="submission" date="2023-10" db="EMBL/GenBank/DDBJ databases">
        <authorList>
            <person name="Chen Y."/>
            <person name="Shah S."/>
            <person name="Dougan E. K."/>
            <person name="Thang M."/>
            <person name="Chan C."/>
        </authorList>
    </citation>
    <scope>NUCLEOTIDE SEQUENCE [LARGE SCALE GENOMIC DNA]</scope>
</reference>
<comment type="subcellular location">
    <subcellularLocation>
        <location evidence="1">Nucleus</location>
    </subcellularLocation>
</comment>
<keyword evidence="5" id="KW-0694">RNA-binding</keyword>
<evidence type="ECO:0000313" key="11">
    <source>
        <dbReference type="Proteomes" id="UP001189429"/>
    </source>
</evidence>
<keyword evidence="3 7" id="KW-0863">Zinc-finger</keyword>
<dbReference type="InterPro" id="IPR036443">
    <property type="entry name" value="Znf_RanBP2_sf"/>
</dbReference>
<evidence type="ECO:0000313" key="10">
    <source>
        <dbReference type="EMBL" id="CAK0855868.1"/>
    </source>
</evidence>
<evidence type="ECO:0000256" key="8">
    <source>
        <dbReference type="SAM" id="MobiDB-lite"/>
    </source>
</evidence>
<organism evidence="10 11">
    <name type="scientific">Prorocentrum cordatum</name>
    <dbReference type="NCBI Taxonomy" id="2364126"/>
    <lineage>
        <taxon>Eukaryota</taxon>
        <taxon>Sar</taxon>
        <taxon>Alveolata</taxon>
        <taxon>Dinophyceae</taxon>
        <taxon>Prorocentrales</taxon>
        <taxon>Prorocentraceae</taxon>
        <taxon>Prorocentrum</taxon>
    </lineage>
</organism>
<sequence length="240" mass="25672">MPGGGEFRSGDWECPKCGDHQWARNDACRKCQTRRPGASMMSRDGRYGSSGGGKGGEKRDGDWNCPKCGDHQFASRSECRKCGTSKPSGSASTSRGFSLGDVARIEGGGHVLGSSAGPATSWETASRVEMVSALYGALEDPAAPKLRSRQMRRFAVLIGMPDGSDAEWEGEWKELCGAMGWSADVGVDPIDFTKFVNDEQSGGHCTDDVLRSMLKELKVPPAGASTSAAPCRGRRRSRSR</sequence>
<dbReference type="EMBL" id="CAUYUJ010015582">
    <property type="protein sequence ID" value="CAK0855868.1"/>
    <property type="molecule type" value="Genomic_DNA"/>
</dbReference>
<protein>
    <recommendedName>
        <fullName evidence="9">RanBP2-type domain-containing protein</fullName>
    </recommendedName>
</protein>
<feature type="domain" description="RanBP2-type" evidence="9">
    <location>
        <begin position="59"/>
        <end position="88"/>
    </location>
</feature>
<accession>A0ABN9U9T3</accession>
<feature type="domain" description="RanBP2-type" evidence="9">
    <location>
        <begin position="8"/>
        <end position="37"/>
    </location>
</feature>
<keyword evidence="4" id="KW-0862">Zinc</keyword>
<proteinExistence type="predicted"/>
<evidence type="ECO:0000256" key="2">
    <source>
        <dbReference type="ARBA" id="ARBA00022723"/>
    </source>
</evidence>
<evidence type="ECO:0000256" key="5">
    <source>
        <dbReference type="ARBA" id="ARBA00022884"/>
    </source>
</evidence>
<dbReference type="InterPro" id="IPR001876">
    <property type="entry name" value="Znf_RanBP2"/>
</dbReference>
<keyword evidence="6" id="KW-0539">Nucleus</keyword>
<dbReference type="Gene3D" id="4.10.1060.10">
    <property type="entry name" value="Zinc finger, RanBP2-type"/>
    <property type="match status" value="2"/>
</dbReference>